<proteinExistence type="evidence at transcript level"/>
<organism evidence="2">
    <name type="scientific">Homo sapiens</name>
    <name type="common">Human</name>
    <dbReference type="NCBI Taxonomy" id="9606"/>
    <lineage>
        <taxon>Eukaryota</taxon>
        <taxon>Metazoa</taxon>
        <taxon>Chordata</taxon>
        <taxon>Craniata</taxon>
        <taxon>Vertebrata</taxon>
        <taxon>Euteleostomi</taxon>
        <taxon>Mammalia</taxon>
        <taxon>Eutheria</taxon>
        <taxon>Euarchontoglires</taxon>
        <taxon>Primates</taxon>
        <taxon>Haplorrhini</taxon>
        <taxon>Catarrhini</taxon>
        <taxon>Hominidae</taxon>
        <taxon>Homo</taxon>
    </lineage>
</organism>
<feature type="transmembrane region" description="Helical" evidence="1">
    <location>
        <begin position="81"/>
        <end position="104"/>
    </location>
</feature>
<keyword evidence="1" id="KW-0812">Transmembrane</keyword>
<protein>
    <submittedName>
        <fullName evidence="2">cDNA FLJ26208 fis, clone ADG07605</fullName>
    </submittedName>
</protein>
<name>Q6ZP93_HUMAN</name>
<feature type="transmembrane region" description="Helical" evidence="1">
    <location>
        <begin position="36"/>
        <end position="61"/>
    </location>
</feature>
<reference evidence="2" key="1">
    <citation type="submission" date="2003-07" db="EMBL/GenBank/DDBJ databases">
        <title>NEDO human cDNA sequencing project.</title>
        <authorList>
            <person name="Oshima A."/>
            <person name="Takahashi-Fujii A."/>
            <person name="Tanase T."/>
            <person name="Imose N."/>
            <person name="Takeuchi K."/>
            <person name="Arita M."/>
            <person name="Musashino K."/>
            <person name="Yuuki H."/>
            <person name="Hara H."/>
            <person name="Suzuki Y."/>
            <person name="Hata H."/>
            <person name="Nakagawa K."/>
            <person name="Mizuno S."/>
            <person name="Morinaga M."/>
            <person name="Kawamura M."/>
            <person name="Sugiyama T."/>
            <person name="Irie R."/>
            <person name="Otsuki T."/>
            <person name="Sato H."/>
            <person name="Nishikawa T."/>
            <person name="Sugiyama A."/>
            <person name="Kawakami B."/>
            <person name="Nagai K."/>
            <person name="Isogai T."/>
            <person name="Sugano S."/>
        </authorList>
    </citation>
    <scope>NUCLEOTIDE SEQUENCE</scope>
    <source>
        <tissue evidence="2">Adrenal gland</tissue>
    </source>
</reference>
<dbReference type="AlphaFoldDB" id="Q6ZP93"/>
<dbReference type="EMBL" id="AK129719">
    <property type="protein sequence ID" value="BAC85226.1"/>
    <property type="molecule type" value="mRNA"/>
</dbReference>
<keyword evidence="1" id="KW-0472">Membrane</keyword>
<keyword evidence="1" id="KW-1133">Transmembrane helix</keyword>
<evidence type="ECO:0000256" key="1">
    <source>
        <dbReference type="SAM" id="Phobius"/>
    </source>
</evidence>
<evidence type="ECO:0000313" key="2">
    <source>
        <dbReference type="EMBL" id="BAC85226.1"/>
    </source>
</evidence>
<accession>Q6ZP93</accession>
<sequence>MNLHRFTASYRQERSCTTLIAVDIMNDDVSLSLMEALLLSFSLSIGINLCPLHIILLDRAINYIEMERAGHRAMQMVVKHLGTYILLSGSSHYCFIALLSPLLMHRCIMVTVHSFSAAGNPLQLMSLLLHLLASNYCVGTTPHKNSPRLPISEIEGNLYGLNWIF</sequence>